<keyword evidence="2" id="KW-1185">Reference proteome</keyword>
<dbReference type="KEGG" id="pfaa:MM59RIKEN_11480"/>
<name>A0A810Q6B7_9FIRM</name>
<reference evidence="1" key="1">
    <citation type="submission" date="2020-09" db="EMBL/GenBank/DDBJ databases">
        <title>New species isolated from human feces.</title>
        <authorList>
            <person name="Kitahara M."/>
            <person name="Shigeno Y."/>
            <person name="Shime M."/>
            <person name="Matsumoto Y."/>
            <person name="Nakamura S."/>
            <person name="Motooka D."/>
            <person name="Fukuoka S."/>
            <person name="Nishikawa H."/>
            <person name="Benno Y."/>
        </authorList>
    </citation>
    <scope>NUCLEOTIDE SEQUENCE</scope>
    <source>
        <strain evidence="1">MM59</strain>
    </source>
</reference>
<gene>
    <name evidence="1" type="ORF">MM59RIKEN_11480</name>
</gene>
<dbReference type="AlphaFoldDB" id="A0A810Q6B7"/>
<sequence>MREGWMRRIAERYGQSVLILREDGEITARAFFQPLPEQGETAVDTVVSLGGLDRRLWLYLGPEAVHAGELLRWNGEDFRVRSSRPYAVGETTVYWWADLERAREKV</sequence>
<evidence type="ECO:0000313" key="2">
    <source>
        <dbReference type="Proteomes" id="UP000679848"/>
    </source>
</evidence>
<dbReference type="RefSeq" id="WP_187027989.1">
    <property type="nucleotide sequence ID" value="NZ_AP023420.1"/>
</dbReference>
<dbReference type="Proteomes" id="UP000679848">
    <property type="component" value="Chromosome"/>
</dbReference>
<protein>
    <submittedName>
        <fullName evidence="1">Uncharacterized protein</fullName>
    </submittedName>
</protein>
<accession>A0A810Q6B7</accession>
<evidence type="ECO:0000313" key="1">
    <source>
        <dbReference type="EMBL" id="BCK83829.1"/>
    </source>
</evidence>
<organism evidence="1 2">
    <name type="scientific">Pusillibacter faecalis</name>
    <dbReference type="NCBI Taxonomy" id="2714358"/>
    <lineage>
        <taxon>Bacteria</taxon>
        <taxon>Bacillati</taxon>
        <taxon>Bacillota</taxon>
        <taxon>Clostridia</taxon>
        <taxon>Eubacteriales</taxon>
        <taxon>Oscillospiraceae</taxon>
        <taxon>Pusillibacter</taxon>
    </lineage>
</organism>
<proteinExistence type="predicted"/>
<dbReference type="EMBL" id="AP023420">
    <property type="protein sequence ID" value="BCK83829.1"/>
    <property type="molecule type" value="Genomic_DNA"/>
</dbReference>